<keyword evidence="1" id="KW-0812">Transmembrane</keyword>
<evidence type="ECO:0000256" key="1">
    <source>
        <dbReference type="SAM" id="Phobius"/>
    </source>
</evidence>
<proteinExistence type="predicted"/>
<organism evidence="2 3">
    <name type="scientific">Candidatus Korobacter versatilis</name>
    <dbReference type="NCBI Taxonomy" id="658062"/>
    <lineage>
        <taxon>Bacteria</taxon>
        <taxon>Pseudomonadati</taxon>
        <taxon>Acidobacteriota</taxon>
        <taxon>Terriglobia</taxon>
        <taxon>Terriglobales</taxon>
        <taxon>Candidatus Korobacteraceae</taxon>
        <taxon>Candidatus Korobacter</taxon>
    </lineage>
</organism>
<dbReference type="GO" id="GO:0016788">
    <property type="term" value="F:hydrolase activity, acting on ester bonds"/>
    <property type="evidence" value="ECO:0007669"/>
    <property type="project" value="UniProtKB-ARBA"/>
</dbReference>
<reference evidence="2" key="1">
    <citation type="submission" date="2020-07" db="EMBL/GenBank/DDBJ databases">
        <title>Huge and variable diversity of episymbiotic CPR bacteria and DPANN archaea in groundwater ecosystems.</title>
        <authorList>
            <person name="He C.Y."/>
            <person name="Keren R."/>
            <person name="Whittaker M."/>
            <person name="Farag I.F."/>
            <person name="Doudna J."/>
            <person name="Cate J.H.D."/>
            <person name="Banfield J.F."/>
        </authorList>
    </citation>
    <scope>NUCLEOTIDE SEQUENCE</scope>
    <source>
        <strain evidence="2">NC_groundwater_580_Pr5_B-0.1um_64_19</strain>
    </source>
</reference>
<keyword evidence="1" id="KW-1133">Transmembrane helix</keyword>
<dbReference type="Gene3D" id="3.40.50.1110">
    <property type="entry name" value="SGNH hydrolase"/>
    <property type="match status" value="1"/>
</dbReference>
<dbReference type="EMBL" id="JACPNR010000011">
    <property type="protein sequence ID" value="MBI2678877.1"/>
    <property type="molecule type" value="Genomic_DNA"/>
</dbReference>
<dbReference type="Proteomes" id="UP000779809">
    <property type="component" value="Unassembled WGS sequence"/>
</dbReference>
<dbReference type="Pfam" id="PF07611">
    <property type="entry name" value="DUF1574"/>
    <property type="match status" value="1"/>
</dbReference>
<feature type="transmembrane region" description="Helical" evidence="1">
    <location>
        <begin position="39"/>
        <end position="57"/>
    </location>
</feature>
<evidence type="ECO:0000313" key="3">
    <source>
        <dbReference type="Proteomes" id="UP000779809"/>
    </source>
</evidence>
<dbReference type="AlphaFoldDB" id="A0A932A972"/>
<evidence type="ECO:0000313" key="2">
    <source>
        <dbReference type="EMBL" id="MBI2678877.1"/>
    </source>
</evidence>
<sequence>MAAEPSPTPTPALHPGANPVGAPAAVHAEGDWRRFVRRFLALLLGLLGVIGLLNFLVNPEGIFPTHLLPPVTLNTRPGKAKLLAEMDPKPEALILGSSRSMKVDPADVERRTGLRAFNASVNAAFAEDYYVMLRYAVETAGMQPKLVLIGADVENFHDHSPPNDYLLHANSLGRFLNANQADSAWRRFTTVFTVLETKLSILSIQEAITGQERGEGTFEPNGYLKNDFWKALKEQGKLDVKSRFEQRAAQYQARYASYTAPSKERLDYFTKLLAYCRERHIPVIVFLTPMHPDLKARLRPYGYDQRRDEAAAALQKICAQEGVRFFDLSLPESFGGDLNSFYDGIHMDEHNSGLITEKVLANRAPGKETHAVQ</sequence>
<dbReference type="InterPro" id="IPR036514">
    <property type="entry name" value="SGNH_hydro_sf"/>
</dbReference>
<gene>
    <name evidence="2" type="ORF">HYX28_08850</name>
</gene>
<accession>A0A932A972</accession>
<name>A0A932A972_9BACT</name>
<protein>
    <submittedName>
        <fullName evidence="2">DUF1574 family protein</fullName>
    </submittedName>
</protein>
<comment type="caution">
    <text evidence="2">The sequence shown here is derived from an EMBL/GenBank/DDBJ whole genome shotgun (WGS) entry which is preliminary data.</text>
</comment>
<dbReference type="SUPFAM" id="SSF52266">
    <property type="entry name" value="SGNH hydrolase"/>
    <property type="match status" value="1"/>
</dbReference>
<keyword evidence="1" id="KW-0472">Membrane</keyword>
<dbReference type="InterPro" id="IPR011468">
    <property type="entry name" value="DUF1574"/>
</dbReference>